<gene>
    <name evidence="4" type="ORF">JCM21738_2649</name>
</gene>
<reference evidence="4 5" key="1">
    <citation type="submission" date="2013-12" db="EMBL/GenBank/DDBJ databases">
        <title>NBRP : Genome information of microbial organism related human and environment.</title>
        <authorList>
            <person name="Hattori M."/>
            <person name="Oshima K."/>
            <person name="Inaba H."/>
            <person name="Suda W."/>
            <person name="Sakamoto M."/>
            <person name="Iino T."/>
            <person name="Kitahara M."/>
            <person name="Oshida Y."/>
            <person name="Iida T."/>
            <person name="Kudo T."/>
            <person name="Itoh T."/>
            <person name="Ahmed I."/>
            <person name="Ohkuma M."/>
        </authorList>
    </citation>
    <scope>NUCLEOTIDE SEQUENCE [LARGE SCALE GENOMIC DNA]</scope>
    <source>
        <strain evidence="4 5">JCM 21738</strain>
    </source>
</reference>
<evidence type="ECO:0000256" key="1">
    <source>
        <dbReference type="SAM" id="MobiDB-lite"/>
    </source>
</evidence>
<sequence>MKKLIIVLLLTLSALLAACSSEGEVSEQGTKKEQNGKEEKAKSEDEGSVEVDKGLFNVEVTLPASMFEGEDIDSAIEEAKAEGVKEVIKNDDGSITYKMSKSEHKKMMKELETGIQESLEEMKTSGDFASIKDVTHNKNYSEFTLEVDKATYENSMDGFAVFGLGISGVYYQLFNGAKEDDYKVTINVKDQATGEDFDQIVFPDDMEENE</sequence>
<organism evidence="4 5">
    <name type="scientific">Mesobacillus boroniphilus JCM 21738</name>
    <dbReference type="NCBI Taxonomy" id="1294265"/>
    <lineage>
        <taxon>Bacteria</taxon>
        <taxon>Bacillati</taxon>
        <taxon>Bacillota</taxon>
        <taxon>Bacilli</taxon>
        <taxon>Bacillales</taxon>
        <taxon>Bacillaceae</taxon>
        <taxon>Mesobacillus</taxon>
    </lineage>
</organism>
<accession>W4RPK4</accession>
<feature type="compositionally biased region" description="Basic and acidic residues" evidence="1">
    <location>
        <begin position="29"/>
        <end position="49"/>
    </location>
</feature>
<dbReference type="PROSITE" id="PS51257">
    <property type="entry name" value="PROKAR_LIPOPROTEIN"/>
    <property type="match status" value="1"/>
</dbReference>
<evidence type="ECO:0000256" key="2">
    <source>
        <dbReference type="SAM" id="SignalP"/>
    </source>
</evidence>
<dbReference type="InterPro" id="IPR041324">
    <property type="entry name" value="AgI/II_N"/>
</dbReference>
<dbReference type="EMBL" id="BAUW01000029">
    <property type="protein sequence ID" value="GAE45803.1"/>
    <property type="molecule type" value="Genomic_DNA"/>
</dbReference>
<proteinExistence type="predicted"/>
<dbReference type="Pfam" id="PF18652">
    <property type="entry name" value="Adhesin_P1_N"/>
    <property type="match status" value="1"/>
</dbReference>
<feature type="signal peptide" evidence="2">
    <location>
        <begin position="1"/>
        <end position="23"/>
    </location>
</feature>
<dbReference type="Proteomes" id="UP000018949">
    <property type="component" value="Unassembled WGS sequence"/>
</dbReference>
<protein>
    <recommendedName>
        <fullName evidence="3">Antigen I/II N-terminal domain-containing protein</fullName>
    </recommendedName>
</protein>
<keyword evidence="2" id="KW-0732">Signal</keyword>
<dbReference type="RefSeq" id="WP_023626017.1">
    <property type="nucleotide sequence ID" value="NZ_BAUW01000029.1"/>
</dbReference>
<evidence type="ECO:0000259" key="3">
    <source>
        <dbReference type="Pfam" id="PF18652"/>
    </source>
</evidence>
<keyword evidence="5" id="KW-1185">Reference proteome</keyword>
<dbReference type="eggNOG" id="ENOG5031JVE">
    <property type="taxonomic scope" value="Bacteria"/>
</dbReference>
<feature type="region of interest" description="Disordered" evidence="1">
    <location>
        <begin position="23"/>
        <end position="49"/>
    </location>
</feature>
<feature type="chain" id="PRO_5004847678" description="Antigen I/II N-terminal domain-containing protein" evidence="2">
    <location>
        <begin position="24"/>
        <end position="210"/>
    </location>
</feature>
<name>W4RPK4_9BACI</name>
<dbReference type="AlphaFoldDB" id="W4RPK4"/>
<evidence type="ECO:0000313" key="4">
    <source>
        <dbReference type="EMBL" id="GAE45803.1"/>
    </source>
</evidence>
<comment type="caution">
    <text evidence="4">The sequence shown here is derived from an EMBL/GenBank/DDBJ whole genome shotgun (WGS) entry which is preliminary data.</text>
</comment>
<feature type="domain" description="Antigen I/II N-terminal" evidence="3">
    <location>
        <begin position="58"/>
        <end position="157"/>
    </location>
</feature>
<evidence type="ECO:0000313" key="5">
    <source>
        <dbReference type="Proteomes" id="UP000018949"/>
    </source>
</evidence>